<reference evidence="2 3" key="1">
    <citation type="submission" date="2010-05" db="EMBL/GenBank/DDBJ databases">
        <title>The Genome Sequence of Thecamonas trahens ATCC 50062.</title>
        <authorList>
            <consortium name="The Broad Institute Genome Sequencing Platform"/>
            <person name="Russ C."/>
            <person name="Cuomo C."/>
            <person name="Shea T."/>
            <person name="Young S.K."/>
            <person name="Zeng Q."/>
            <person name="Koehrsen M."/>
            <person name="Haas B."/>
            <person name="Borodovsky M."/>
            <person name="Guigo R."/>
            <person name="Alvarado L."/>
            <person name="Berlin A."/>
            <person name="Bochicchio J."/>
            <person name="Borenstein D."/>
            <person name="Chapman S."/>
            <person name="Chen Z."/>
            <person name="Freedman E."/>
            <person name="Gellesch M."/>
            <person name="Goldberg J."/>
            <person name="Griggs A."/>
            <person name="Gujja S."/>
            <person name="Heilman E."/>
            <person name="Heiman D."/>
            <person name="Hepburn T."/>
            <person name="Howarth C."/>
            <person name="Jen D."/>
            <person name="Larson L."/>
            <person name="Mehta T."/>
            <person name="Park D."/>
            <person name="Pearson M."/>
            <person name="Roberts A."/>
            <person name="Saif S."/>
            <person name="Shenoy N."/>
            <person name="Sisk P."/>
            <person name="Stolte C."/>
            <person name="Sykes S."/>
            <person name="Thomson T."/>
            <person name="Walk T."/>
            <person name="White J."/>
            <person name="Yandava C."/>
            <person name="Burger G."/>
            <person name="Gray M.W."/>
            <person name="Holland P.W.H."/>
            <person name="King N."/>
            <person name="Lang F.B.F."/>
            <person name="Roger A.J."/>
            <person name="Ruiz-Trillo I."/>
            <person name="Lander E."/>
            <person name="Nusbaum C."/>
        </authorList>
    </citation>
    <scope>NUCLEOTIDE SEQUENCE [LARGE SCALE GENOMIC DNA]</scope>
    <source>
        <strain evidence="2 3">ATCC 50062</strain>
    </source>
</reference>
<gene>
    <name evidence="2" type="ORF">AMSG_03565</name>
</gene>
<feature type="chain" id="PRO_5012045639" description="Secreted protein" evidence="1">
    <location>
        <begin position="16"/>
        <end position="134"/>
    </location>
</feature>
<evidence type="ECO:0008006" key="4">
    <source>
        <dbReference type="Google" id="ProtNLM"/>
    </source>
</evidence>
<proteinExistence type="predicted"/>
<evidence type="ECO:0000313" key="2">
    <source>
        <dbReference type="EMBL" id="KNC47136.1"/>
    </source>
</evidence>
<dbReference type="AlphaFoldDB" id="A0A0L0D501"/>
<keyword evidence="1" id="KW-0732">Signal</keyword>
<evidence type="ECO:0000256" key="1">
    <source>
        <dbReference type="SAM" id="SignalP"/>
    </source>
</evidence>
<feature type="signal peptide" evidence="1">
    <location>
        <begin position="1"/>
        <end position="15"/>
    </location>
</feature>
<dbReference type="GeneID" id="25563156"/>
<dbReference type="EMBL" id="GL349445">
    <property type="protein sequence ID" value="KNC47136.1"/>
    <property type="molecule type" value="Genomic_DNA"/>
</dbReference>
<dbReference type="Proteomes" id="UP000054408">
    <property type="component" value="Unassembled WGS sequence"/>
</dbReference>
<keyword evidence="3" id="KW-1185">Reference proteome</keyword>
<evidence type="ECO:0000313" key="3">
    <source>
        <dbReference type="Proteomes" id="UP000054408"/>
    </source>
</evidence>
<accession>A0A0L0D501</accession>
<organism evidence="2 3">
    <name type="scientific">Thecamonas trahens ATCC 50062</name>
    <dbReference type="NCBI Taxonomy" id="461836"/>
    <lineage>
        <taxon>Eukaryota</taxon>
        <taxon>Apusozoa</taxon>
        <taxon>Apusomonadida</taxon>
        <taxon>Apusomonadidae</taxon>
        <taxon>Thecamonas</taxon>
    </lineage>
</organism>
<name>A0A0L0D501_THETB</name>
<dbReference type="RefSeq" id="XP_013759912.1">
    <property type="nucleotide sequence ID" value="XM_013904458.1"/>
</dbReference>
<protein>
    <recommendedName>
        <fullName evidence="4">Secreted protein</fullName>
    </recommendedName>
</protein>
<sequence>MLSLLLVCRTPLCCARSTTSARSRSRRIRFTESSCARASASAMIVMLDAVVLLGTLRLRSGLWPVSPRSSRALRAPPATCTVSLSTPLNRCGPRSPAGSTSTLGRAVRRYGRQLVQAIDWPQARLARGHHSRSQ</sequence>